<keyword evidence="2" id="KW-1003">Cell membrane</keyword>
<dbReference type="InterPro" id="IPR011701">
    <property type="entry name" value="MFS"/>
</dbReference>
<evidence type="ECO:0000256" key="3">
    <source>
        <dbReference type="ARBA" id="ARBA00022692"/>
    </source>
</evidence>
<proteinExistence type="predicted"/>
<keyword evidence="3 6" id="KW-0812">Transmembrane</keyword>
<keyword evidence="9" id="KW-1185">Reference proteome</keyword>
<dbReference type="Pfam" id="PF07690">
    <property type="entry name" value="MFS_1"/>
    <property type="match status" value="1"/>
</dbReference>
<dbReference type="EMBL" id="JAKOEM010000019">
    <property type="protein sequence ID" value="MCG6560011.1"/>
    <property type="molecule type" value="Genomic_DNA"/>
</dbReference>
<feature type="transmembrane region" description="Helical" evidence="6">
    <location>
        <begin position="316"/>
        <end position="337"/>
    </location>
</feature>
<dbReference type="Gene3D" id="1.20.1250.20">
    <property type="entry name" value="MFS general substrate transporter like domains"/>
    <property type="match status" value="1"/>
</dbReference>
<dbReference type="InterPro" id="IPR050189">
    <property type="entry name" value="MFS_Efflux_Transporters"/>
</dbReference>
<feature type="transmembrane region" description="Helical" evidence="6">
    <location>
        <begin position="376"/>
        <end position="397"/>
    </location>
</feature>
<comment type="caution">
    <text evidence="8">The sequence shown here is derived from an EMBL/GenBank/DDBJ whole genome shotgun (WGS) entry which is preliminary data.</text>
</comment>
<reference evidence="8" key="1">
    <citation type="submission" date="2022-02" db="EMBL/GenBank/DDBJ databases">
        <title>The genome sequence of Ruegeria sp. 1NDH52C.</title>
        <authorList>
            <person name="Du J."/>
        </authorList>
    </citation>
    <scope>NUCLEOTIDE SEQUENCE</scope>
    <source>
        <strain evidence="8">1NDH52C</strain>
    </source>
</reference>
<name>A0ABS9P0N1_9RHOB</name>
<dbReference type="InterPro" id="IPR020846">
    <property type="entry name" value="MFS_dom"/>
</dbReference>
<feature type="transmembrane region" description="Helical" evidence="6">
    <location>
        <begin position="147"/>
        <end position="168"/>
    </location>
</feature>
<comment type="subcellular location">
    <subcellularLocation>
        <location evidence="1">Cell membrane</location>
        <topology evidence="1">Multi-pass membrane protein</topology>
    </subcellularLocation>
</comment>
<evidence type="ECO:0000259" key="7">
    <source>
        <dbReference type="PROSITE" id="PS50850"/>
    </source>
</evidence>
<evidence type="ECO:0000256" key="5">
    <source>
        <dbReference type="ARBA" id="ARBA00023136"/>
    </source>
</evidence>
<dbReference type="SUPFAM" id="SSF103473">
    <property type="entry name" value="MFS general substrate transporter"/>
    <property type="match status" value="1"/>
</dbReference>
<feature type="transmembrane region" description="Helical" evidence="6">
    <location>
        <begin position="262"/>
        <end position="282"/>
    </location>
</feature>
<feature type="transmembrane region" description="Helical" evidence="6">
    <location>
        <begin position="229"/>
        <end position="250"/>
    </location>
</feature>
<feature type="transmembrane region" description="Helical" evidence="6">
    <location>
        <begin position="61"/>
        <end position="83"/>
    </location>
</feature>
<feature type="transmembrane region" description="Helical" evidence="6">
    <location>
        <begin position="174"/>
        <end position="195"/>
    </location>
</feature>
<gene>
    <name evidence="8" type="ORF">MB818_17510</name>
</gene>
<dbReference type="InterPro" id="IPR036259">
    <property type="entry name" value="MFS_trans_sf"/>
</dbReference>
<evidence type="ECO:0000256" key="4">
    <source>
        <dbReference type="ARBA" id="ARBA00022989"/>
    </source>
</evidence>
<keyword evidence="4 6" id="KW-1133">Transmembrane helix</keyword>
<keyword evidence="5 6" id="KW-0472">Membrane</keyword>
<evidence type="ECO:0000256" key="1">
    <source>
        <dbReference type="ARBA" id="ARBA00004651"/>
    </source>
</evidence>
<organism evidence="8 9">
    <name type="scientific">Ruegeria alba</name>
    <dbReference type="NCBI Taxonomy" id="2916756"/>
    <lineage>
        <taxon>Bacteria</taxon>
        <taxon>Pseudomonadati</taxon>
        <taxon>Pseudomonadota</taxon>
        <taxon>Alphaproteobacteria</taxon>
        <taxon>Rhodobacterales</taxon>
        <taxon>Roseobacteraceae</taxon>
        <taxon>Ruegeria</taxon>
    </lineage>
</organism>
<sequence length="402" mass="42459">MARDALAGYRGIMRPKLTLPPLPLILLLWLAGLGAAGQFAKIAVPFDLVRQLYPDAGAGQGWLLSVISLFGILFGMVAGLLTARYGCRRLLVAGLALGALMSLWQATQPAFALMLASRMIEGLSHLAIVVAAPTLIAQIAPEPLRNFAMTLWSTFFGVAFALVAWIGLPWAQTHGVAGLFLCHGGAMVMLAVAVWRLLPADETADDAENSLRPRDLLARHLSAYGSPRIAAPAAGWLFYTLTFVSLVAILPPLLPENLRATIVGVMPLTSIAVALLVVTPLLRHWPATGVAIAGFGLSALVLSGFWLGVATPVLCVALFATLGLVQGASFAAIPALNTSAQDRALANGALAQMGNLGNTLGTPLLLLVLAAWGTGALLAAVILIYLAGISLHLWLWWRRRRE</sequence>
<accession>A0ABS9P0N1</accession>
<dbReference type="Proteomes" id="UP001165279">
    <property type="component" value="Unassembled WGS sequence"/>
</dbReference>
<feature type="domain" description="Major facilitator superfamily (MFS) profile" evidence="7">
    <location>
        <begin position="24"/>
        <end position="400"/>
    </location>
</feature>
<dbReference type="RefSeq" id="WP_238905877.1">
    <property type="nucleotide sequence ID" value="NZ_JAKOEM010000019.1"/>
</dbReference>
<dbReference type="PANTHER" id="PTHR43124:SF3">
    <property type="entry name" value="CHLORAMPHENICOL EFFLUX PUMP RV0191"/>
    <property type="match status" value="1"/>
</dbReference>
<feature type="transmembrane region" description="Helical" evidence="6">
    <location>
        <begin position="90"/>
        <end position="116"/>
    </location>
</feature>
<dbReference type="PANTHER" id="PTHR43124">
    <property type="entry name" value="PURINE EFFLUX PUMP PBUE"/>
    <property type="match status" value="1"/>
</dbReference>
<evidence type="ECO:0000256" key="2">
    <source>
        <dbReference type="ARBA" id="ARBA00022475"/>
    </source>
</evidence>
<feature type="transmembrane region" description="Helical" evidence="6">
    <location>
        <begin position="289"/>
        <end position="310"/>
    </location>
</feature>
<evidence type="ECO:0000256" key="6">
    <source>
        <dbReference type="SAM" id="Phobius"/>
    </source>
</evidence>
<evidence type="ECO:0000313" key="8">
    <source>
        <dbReference type="EMBL" id="MCG6560011.1"/>
    </source>
</evidence>
<evidence type="ECO:0000313" key="9">
    <source>
        <dbReference type="Proteomes" id="UP001165279"/>
    </source>
</evidence>
<protein>
    <submittedName>
        <fullName evidence="8">MFS transporter</fullName>
    </submittedName>
</protein>
<dbReference type="PROSITE" id="PS50850">
    <property type="entry name" value="MFS"/>
    <property type="match status" value="1"/>
</dbReference>